<name>A0A920CWC3_9BACL</name>
<accession>A0A920CWC3</accession>
<dbReference type="RefSeq" id="WP_212981409.1">
    <property type="nucleotide sequence ID" value="NZ_AP025343.1"/>
</dbReference>
<reference evidence="1 2" key="1">
    <citation type="submission" date="2021-03" db="EMBL/GenBank/DDBJ databases">
        <title>Antimicrobial resistance genes in bacteria isolated from Japanese honey, and their potential for conferring macrolide and lincosamide resistance in the American foulbrood pathogen Paenibacillus larvae.</title>
        <authorList>
            <person name="Okamoto M."/>
            <person name="Kumagai M."/>
            <person name="Kanamori H."/>
            <person name="Takamatsu D."/>
        </authorList>
    </citation>
    <scope>NUCLEOTIDE SEQUENCE [LARGE SCALE GENOMIC DNA]</scope>
    <source>
        <strain evidence="1 2">J34TS1</strain>
    </source>
</reference>
<gene>
    <name evidence="1" type="ORF">J34TS1_61820</name>
</gene>
<protein>
    <submittedName>
        <fullName evidence="1">Uncharacterized protein</fullName>
    </submittedName>
</protein>
<evidence type="ECO:0000313" key="1">
    <source>
        <dbReference type="EMBL" id="GIO51417.1"/>
    </source>
</evidence>
<evidence type="ECO:0000313" key="2">
    <source>
        <dbReference type="Proteomes" id="UP000682811"/>
    </source>
</evidence>
<organism evidence="1 2">
    <name type="scientific">Paenibacillus azoreducens</name>
    <dbReference type="NCBI Taxonomy" id="116718"/>
    <lineage>
        <taxon>Bacteria</taxon>
        <taxon>Bacillati</taxon>
        <taxon>Bacillota</taxon>
        <taxon>Bacilli</taxon>
        <taxon>Bacillales</taxon>
        <taxon>Paenibacillaceae</taxon>
        <taxon>Paenibacillus</taxon>
    </lineage>
</organism>
<comment type="caution">
    <text evidence="1">The sequence shown here is derived from an EMBL/GenBank/DDBJ whole genome shotgun (WGS) entry which is preliminary data.</text>
</comment>
<dbReference type="EMBL" id="BORT01000052">
    <property type="protein sequence ID" value="GIO51417.1"/>
    <property type="molecule type" value="Genomic_DNA"/>
</dbReference>
<dbReference type="AlphaFoldDB" id="A0A920CWC3"/>
<dbReference type="Proteomes" id="UP000682811">
    <property type="component" value="Unassembled WGS sequence"/>
</dbReference>
<proteinExistence type="predicted"/>
<keyword evidence="2" id="KW-1185">Reference proteome</keyword>
<sequence>MQRNLKNDIIETAENFTDNFSDKAKFDFSVESLQDVDAMLDELRDFEIDEDYLNSACSMVGSYIFEVARRNFGGEYYWGQDKEQPVLITGEPAFSVSIYAFDKVRGRIVNGEEDNIPYYFEGYVKAVQKGKETGYCATIV</sequence>